<feature type="transmembrane region" description="Helical" evidence="6">
    <location>
        <begin position="199"/>
        <end position="218"/>
    </location>
</feature>
<feature type="transmembrane region" description="Helical" evidence="6">
    <location>
        <begin position="174"/>
        <end position="193"/>
    </location>
</feature>
<dbReference type="CDD" id="cd06580">
    <property type="entry name" value="TM_PBP1_transp_TpRbsC_like"/>
    <property type="match status" value="1"/>
</dbReference>
<accession>A0A917KJ21</accession>
<keyword evidence="5 6" id="KW-0472">Membrane</keyword>
<reference evidence="7" key="2">
    <citation type="submission" date="2020-09" db="EMBL/GenBank/DDBJ databases">
        <authorList>
            <person name="Sun Q."/>
            <person name="Ohkuma M."/>
        </authorList>
    </citation>
    <scope>NUCLEOTIDE SEQUENCE</scope>
    <source>
        <strain evidence="7">JCM 18487</strain>
    </source>
</reference>
<evidence type="ECO:0000313" key="8">
    <source>
        <dbReference type="Proteomes" id="UP000637695"/>
    </source>
</evidence>
<comment type="subcellular location">
    <subcellularLocation>
        <location evidence="1">Cell membrane</location>
        <topology evidence="1">Multi-pass membrane protein</topology>
    </subcellularLocation>
</comment>
<feature type="transmembrane region" description="Helical" evidence="6">
    <location>
        <begin position="89"/>
        <end position="107"/>
    </location>
</feature>
<comment type="caution">
    <text evidence="7">The sequence shown here is derived from an EMBL/GenBank/DDBJ whole genome shotgun (WGS) entry which is preliminary data.</text>
</comment>
<evidence type="ECO:0000256" key="5">
    <source>
        <dbReference type="ARBA" id="ARBA00023136"/>
    </source>
</evidence>
<gene>
    <name evidence="7" type="ORF">GCM10010885_23230</name>
</gene>
<feature type="transmembrane region" description="Helical" evidence="6">
    <location>
        <begin position="6"/>
        <end position="26"/>
    </location>
</feature>
<dbReference type="Proteomes" id="UP000637695">
    <property type="component" value="Unassembled WGS sequence"/>
</dbReference>
<reference evidence="7" key="1">
    <citation type="journal article" date="2014" name="Int. J. Syst. Evol. Microbiol.">
        <title>Complete genome sequence of Corynebacterium casei LMG S-19264T (=DSM 44701T), isolated from a smear-ripened cheese.</title>
        <authorList>
            <consortium name="US DOE Joint Genome Institute (JGI-PGF)"/>
            <person name="Walter F."/>
            <person name="Albersmeier A."/>
            <person name="Kalinowski J."/>
            <person name="Ruckert C."/>
        </authorList>
    </citation>
    <scope>NUCLEOTIDE SEQUENCE</scope>
    <source>
        <strain evidence="7">JCM 18487</strain>
    </source>
</reference>
<keyword evidence="4 6" id="KW-1133">Transmembrane helix</keyword>
<dbReference type="PANTHER" id="PTHR43370:SF2">
    <property type="entry name" value="ABC TRANSPORTER PERMEASE PROTEIN"/>
    <property type="match status" value="1"/>
</dbReference>
<evidence type="ECO:0000256" key="1">
    <source>
        <dbReference type="ARBA" id="ARBA00004651"/>
    </source>
</evidence>
<keyword evidence="8" id="KW-1185">Reference proteome</keyword>
<evidence type="ECO:0000256" key="3">
    <source>
        <dbReference type="ARBA" id="ARBA00022692"/>
    </source>
</evidence>
<feature type="transmembrane region" description="Helical" evidence="6">
    <location>
        <begin position="58"/>
        <end position="82"/>
    </location>
</feature>
<dbReference type="PANTHER" id="PTHR43370">
    <property type="entry name" value="SUGAR ABC TRANSPORTER INTEGRAL MEMBRANE PROTEIN-RELATED"/>
    <property type="match status" value="1"/>
</dbReference>
<sequence length="294" mass="31213">MNALWSDVGLVVSAGTTLVYGALGGIVSERSGVINLGAEGIMLMGAASAYLTDVQTGNVWLALAAALLSGILFGMLHGFLTVTLRANQILSGLGVSLFGNGLSAYVGNSVVGVPLSVSVPSVFHVNLMVWLSWAMALILVIWFYRTRWGMGLRALGDSPAAADAMGLPVSALRYGYVILGCVLMALGGAYLSLVYSPQWVQGMTAGVGWIAIALVVFARWQPLRAVFGAYLFGGLNALNFRLQLAGSHVASEFLNMMPYVLTILVLIVVRWMSRGKPTGQPLALGTPYIREERQ</sequence>
<organism evidence="7 8">
    <name type="scientific">Alicyclobacillus cellulosilyticus</name>
    <dbReference type="NCBI Taxonomy" id="1003997"/>
    <lineage>
        <taxon>Bacteria</taxon>
        <taxon>Bacillati</taxon>
        <taxon>Bacillota</taxon>
        <taxon>Bacilli</taxon>
        <taxon>Bacillales</taxon>
        <taxon>Alicyclobacillaceae</taxon>
        <taxon>Alicyclobacillus</taxon>
    </lineage>
</organism>
<name>A0A917KJ21_9BACL</name>
<dbReference type="AlphaFoldDB" id="A0A917KJ21"/>
<evidence type="ECO:0000313" key="7">
    <source>
        <dbReference type="EMBL" id="GGJ13304.1"/>
    </source>
</evidence>
<feature type="transmembrane region" description="Helical" evidence="6">
    <location>
        <begin position="33"/>
        <end position="52"/>
    </location>
</feature>
<dbReference type="Pfam" id="PF02653">
    <property type="entry name" value="BPD_transp_2"/>
    <property type="match status" value="1"/>
</dbReference>
<dbReference type="InterPro" id="IPR001851">
    <property type="entry name" value="ABC_transp_permease"/>
</dbReference>
<keyword evidence="2" id="KW-1003">Cell membrane</keyword>
<feature type="transmembrane region" description="Helical" evidence="6">
    <location>
        <begin position="256"/>
        <end position="273"/>
    </location>
</feature>
<evidence type="ECO:0000256" key="4">
    <source>
        <dbReference type="ARBA" id="ARBA00022989"/>
    </source>
</evidence>
<dbReference type="GO" id="GO:0005886">
    <property type="term" value="C:plasma membrane"/>
    <property type="evidence" value="ECO:0007669"/>
    <property type="project" value="UniProtKB-SubCell"/>
</dbReference>
<evidence type="ECO:0000256" key="6">
    <source>
        <dbReference type="SAM" id="Phobius"/>
    </source>
</evidence>
<keyword evidence="3 6" id="KW-0812">Transmembrane</keyword>
<proteinExistence type="predicted"/>
<dbReference type="GO" id="GO:0022857">
    <property type="term" value="F:transmembrane transporter activity"/>
    <property type="evidence" value="ECO:0007669"/>
    <property type="project" value="InterPro"/>
</dbReference>
<evidence type="ECO:0000256" key="2">
    <source>
        <dbReference type="ARBA" id="ARBA00022475"/>
    </source>
</evidence>
<feature type="transmembrane region" description="Helical" evidence="6">
    <location>
        <begin position="225"/>
        <end position="244"/>
    </location>
</feature>
<protein>
    <submittedName>
        <fullName evidence="7">ABC transporter permease</fullName>
    </submittedName>
</protein>
<dbReference type="EMBL" id="BMOY01000052">
    <property type="protein sequence ID" value="GGJ13304.1"/>
    <property type="molecule type" value="Genomic_DNA"/>
</dbReference>
<feature type="transmembrane region" description="Helical" evidence="6">
    <location>
        <begin position="127"/>
        <end position="144"/>
    </location>
</feature>
<dbReference type="RefSeq" id="WP_188883299.1">
    <property type="nucleotide sequence ID" value="NZ_BMOY01000052.1"/>
</dbReference>